<dbReference type="EMBL" id="BGZK01000036">
    <property type="protein sequence ID" value="GBP09433.1"/>
    <property type="molecule type" value="Genomic_DNA"/>
</dbReference>
<evidence type="ECO:0000313" key="1">
    <source>
        <dbReference type="EMBL" id="GBP09433.1"/>
    </source>
</evidence>
<protein>
    <submittedName>
        <fullName evidence="1">Uncharacterized protein</fullName>
    </submittedName>
</protein>
<evidence type="ECO:0000313" key="2">
    <source>
        <dbReference type="Proteomes" id="UP000299102"/>
    </source>
</evidence>
<gene>
    <name evidence="1" type="ORF">EVAR_76472_1</name>
</gene>
<dbReference type="AlphaFoldDB" id="A0A4C1T4H9"/>
<reference evidence="1 2" key="1">
    <citation type="journal article" date="2019" name="Commun. Biol.">
        <title>The bagworm genome reveals a unique fibroin gene that provides high tensile strength.</title>
        <authorList>
            <person name="Kono N."/>
            <person name="Nakamura H."/>
            <person name="Ohtoshi R."/>
            <person name="Tomita M."/>
            <person name="Numata K."/>
            <person name="Arakawa K."/>
        </authorList>
    </citation>
    <scope>NUCLEOTIDE SEQUENCE [LARGE SCALE GENOMIC DNA]</scope>
</reference>
<accession>A0A4C1T4H9</accession>
<keyword evidence="2" id="KW-1185">Reference proteome</keyword>
<dbReference type="Proteomes" id="UP000299102">
    <property type="component" value="Unassembled WGS sequence"/>
</dbReference>
<comment type="caution">
    <text evidence="1">The sequence shown here is derived from an EMBL/GenBank/DDBJ whole genome shotgun (WGS) entry which is preliminary data.</text>
</comment>
<sequence length="100" mass="11037">MSTARVRRNDNVTTVARLTAIMPEVAPGTSHFRRITDQNSGDDEAVPNVNSNSIFSAKRKARPRWVVVCRSAASSSLGCRGERSSFCRICDTEQILKVEP</sequence>
<organism evidence="1 2">
    <name type="scientific">Eumeta variegata</name>
    <name type="common">Bagworm moth</name>
    <name type="synonym">Eumeta japonica</name>
    <dbReference type="NCBI Taxonomy" id="151549"/>
    <lineage>
        <taxon>Eukaryota</taxon>
        <taxon>Metazoa</taxon>
        <taxon>Ecdysozoa</taxon>
        <taxon>Arthropoda</taxon>
        <taxon>Hexapoda</taxon>
        <taxon>Insecta</taxon>
        <taxon>Pterygota</taxon>
        <taxon>Neoptera</taxon>
        <taxon>Endopterygota</taxon>
        <taxon>Lepidoptera</taxon>
        <taxon>Glossata</taxon>
        <taxon>Ditrysia</taxon>
        <taxon>Tineoidea</taxon>
        <taxon>Psychidae</taxon>
        <taxon>Oiketicinae</taxon>
        <taxon>Eumeta</taxon>
    </lineage>
</organism>
<proteinExistence type="predicted"/>
<name>A0A4C1T4H9_EUMVA</name>